<sequence>MGRGRGISSSGGGIMGSGVFGLFGSIVNCKAEDDGMYCSIVKMFNLMMMFLIVCFVLYFVYSILTTWLSRPSGRRSR</sequence>
<accession>A0A6C0DXD0</accession>
<organism evidence="2">
    <name type="scientific">viral metagenome</name>
    <dbReference type="NCBI Taxonomy" id="1070528"/>
    <lineage>
        <taxon>unclassified sequences</taxon>
        <taxon>metagenomes</taxon>
        <taxon>organismal metagenomes</taxon>
    </lineage>
</organism>
<keyword evidence="1" id="KW-1133">Transmembrane helix</keyword>
<feature type="transmembrane region" description="Helical" evidence="1">
    <location>
        <begin position="7"/>
        <end position="27"/>
    </location>
</feature>
<proteinExistence type="predicted"/>
<keyword evidence="1" id="KW-0812">Transmembrane</keyword>
<dbReference type="EMBL" id="MN739690">
    <property type="protein sequence ID" value="QHT21374.1"/>
    <property type="molecule type" value="Genomic_DNA"/>
</dbReference>
<dbReference type="AlphaFoldDB" id="A0A6C0DXD0"/>
<evidence type="ECO:0000313" key="2">
    <source>
        <dbReference type="EMBL" id="QHT21374.1"/>
    </source>
</evidence>
<protein>
    <submittedName>
        <fullName evidence="2">Uncharacterized protein</fullName>
    </submittedName>
</protein>
<keyword evidence="1" id="KW-0472">Membrane</keyword>
<feature type="transmembrane region" description="Helical" evidence="1">
    <location>
        <begin position="47"/>
        <end position="68"/>
    </location>
</feature>
<reference evidence="2" key="1">
    <citation type="journal article" date="2020" name="Nature">
        <title>Giant virus diversity and host interactions through global metagenomics.</title>
        <authorList>
            <person name="Schulz F."/>
            <person name="Roux S."/>
            <person name="Paez-Espino D."/>
            <person name="Jungbluth S."/>
            <person name="Walsh D.A."/>
            <person name="Denef V.J."/>
            <person name="McMahon K.D."/>
            <person name="Konstantinidis K.T."/>
            <person name="Eloe-Fadrosh E.A."/>
            <person name="Kyrpides N.C."/>
            <person name="Woyke T."/>
        </authorList>
    </citation>
    <scope>NUCLEOTIDE SEQUENCE</scope>
    <source>
        <strain evidence="2">GVMAG-M-3300023174-92</strain>
    </source>
</reference>
<evidence type="ECO:0000256" key="1">
    <source>
        <dbReference type="SAM" id="Phobius"/>
    </source>
</evidence>
<name>A0A6C0DXD0_9ZZZZ</name>